<gene>
    <name evidence="2" type="ORF">PR001_g6196</name>
</gene>
<name>A0A6A3NAF4_9STRA</name>
<feature type="compositionally biased region" description="Polar residues" evidence="1">
    <location>
        <begin position="103"/>
        <end position="122"/>
    </location>
</feature>
<feature type="region of interest" description="Disordered" evidence="1">
    <location>
        <begin position="76"/>
        <end position="151"/>
    </location>
</feature>
<comment type="caution">
    <text evidence="2">The sequence shown here is derived from an EMBL/GenBank/DDBJ whole genome shotgun (WGS) entry which is preliminary data.</text>
</comment>
<protein>
    <submittedName>
        <fullName evidence="2">Uncharacterized protein</fullName>
    </submittedName>
</protein>
<proteinExistence type="predicted"/>
<organism evidence="2 3">
    <name type="scientific">Phytophthora rubi</name>
    <dbReference type="NCBI Taxonomy" id="129364"/>
    <lineage>
        <taxon>Eukaryota</taxon>
        <taxon>Sar</taxon>
        <taxon>Stramenopiles</taxon>
        <taxon>Oomycota</taxon>
        <taxon>Peronosporomycetes</taxon>
        <taxon>Peronosporales</taxon>
        <taxon>Peronosporaceae</taxon>
        <taxon>Phytophthora</taxon>
    </lineage>
</organism>
<dbReference type="EMBL" id="QXFV01000288">
    <property type="protein sequence ID" value="KAE9042411.1"/>
    <property type="molecule type" value="Genomic_DNA"/>
</dbReference>
<evidence type="ECO:0000256" key="1">
    <source>
        <dbReference type="SAM" id="MobiDB-lite"/>
    </source>
</evidence>
<dbReference type="AlphaFoldDB" id="A0A6A3NAF4"/>
<accession>A0A6A3NAF4</accession>
<evidence type="ECO:0000313" key="3">
    <source>
        <dbReference type="Proteomes" id="UP000429607"/>
    </source>
</evidence>
<sequence length="170" mass="18510">MHGNSAPPIPAMATPRPSRALSMGVAYPYNCEKAKVRTRPRYDCSKTHLRTCMMDKKTNDATPKRACMNAPPAFTKCARTATGDSSSKPLTTPASPVRPRTTEPATGESTTEPATGGSTSEPLKTPYLLKSSISTKKASKKPGDNKYAQHMQRLQLQRAAKTDEETWRAL</sequence>
<reference evidence="2 3" key="1">
    <citation type="submission" date="2018-09" db="EMBL/GenBank/DDBJ databases">
        <title>Genomic investigation of the strawberry pathogen Phytophthora fragariae indicates pathogenicity is determined by transcriptional variation in three key races.</title>
        <authorList>
            <person name="Adams T.M."/>
            <person name="Armitage A.D."/>
            <person name="Sobczyk M.K."/>
            <person name="Bates H.J."/>
            <person name="Dunwell J.M."/>
            <person name="Nellist C.F."/>
            <person name="Harrison R.J."/>
        </authorList>
    </citation>
    <scope>NUCLEOTIDE SEQUENCE [LARGE SCALE GENOMIC DNA]</scope>
    <source>
        <strain evidence="2 3">SCRP249</strain>
    </source>
</reference>
<dbReference type="Proteomes" id="UP000429607">
    <property type="component" value="Unassembled WGS sequence"/>
</dbReference>
<evidence type="ECO:0000313" key="2">
    <source>
        <dbReference type="EMBL" id="KAE9042411.1"/>
    </source>
</evidence>
<feature type="compositionally biased region" description="Polar residues" evidence="1">
    <location>
        <begin position="82"/>
        <end position="94"/>
    </location>
</feature>